<evidence type="ECO:0000256" key="2">
    <source>
        <dbReference type="SAM" id="MobiDB-lite"/>
    </source>
</evidence>
<dbReference type="PROSITE" id="PS50202">
    <property type="entry name" value="MSP"/>
    <property type="match status" value="1"/>
</dbReference>
<comment type="function">
    <text evidence="1">Central component in molecular interactions underlying sperm crawling. Forms an extensive filament system that extends from sperm villipoda, along the leading edge of the pseudopod.</text>
</comment>
<dbReference type="PANTHER" id="PTHR21513:SF19">
    <property type="entry name" value="MAJOR SPERM PROTEIN"/>
    <property type="match status" value="1"/>
</dbReference>
<dbReference type="Pfam" id="PF00635">
    <property type="entry name" value="Motile_Sperm"/>
    <property type="match status" value="1"/>
</dbReference>
<feature type="compositionally biased region" description="Basic and acidic residues" evidence="2">
    <location>
        <begin position="11"/>
        <end position="20"/>
    </location>
</feature>
<dbReference type="InterPro" id="IPR008962">
    <property type="entry name" value="PapD-like_sf"/>
</dbReference>
<dbReference type="AlphaFoldDB" id="A0A2G5VGI9"/>
<comment type="caution">
    <text evidence="4">The sequence shown here is derived from an EMBL/GenBank/DDBJ whole genome shotgun (WGS) entry which is preliminary data.</text>
</comment>
<keyword evidence="1" id="KW-0206">Cytoskeleton</keyword>
<keyword evidence="5" id="KW-1185">Reference proteome</keyword>
<gene>
    <name evidence="4" type="primary">Cnig_chr_I.g1612</name>
    <name evidence="4" type="ORF">B9Z55_001612</name>
</gene>
<accession>A0A2G5VGI9</accession>
<sequence length="175" mass="19560">MSDQKTVADTLRLDTADDNKNANGAANDEPKLVLRKIVNAKGEPPFGLKLIPEHMIFKYILPGPGFASFTIVNTKPDRQAYKVKSNDNNLYRSKPSVGFIKSGEKVHVRVTFLNPDPTKLPDFKKHVAVYHVSAGNAKTYDEAFAKKVDGVYHYFCTHVPEKMGELPDEPEEEAK</sequence>
<dbReference type="Proteomes" id="UP000230233">
    <property type="component" value="Chromosome I"/>
</dbReference>
<dbReference type="EMBL" id="PDUG01000001">
    <property type="protein sequence ID" value="PIC50888.1"/>
    <property type="molecule type" value="Genomic_DNA"/>
</dbReference>
<dbReference type="InterPro" id="IPR000535">
    <property type="entry name" value="MSP_dom"/>
</dbReference>
<dbReference type="SUPFAM" id="SSF49354">
    <property type="entry name" value="PapD-like"/>
    <property type="match status" value="1"/>
</dbReference>
<feature type="region of interest" description="Disordered" evidence="2">
    <location>
        <begin position="1"/>
        <end position="27"/>
    </location>
</feature>
<proteinExistence type="predicted"/>
<feature type="domain" description="MSP" evidence="3">
    <location>
        <begin position="47"/>
        <end position="175"/>
    </location>
</feature>
<evidence type="ECO:0000313" key="5">
    <source>
        <dbReference type="Proteomes" id="UP000230233"/>
    </source>
</evidence>
<evidence type="ECO:0000256" key="1">
    <source>
        <dbReference type="RuleBase" id="RU003425"/>
    </source>
</evidence>
<protein>
    <recommendedName>
        <fullName evidence="1">Major sperm protein</fullName>
    </recommendedName>
</protein>
<dbReference type="Gene3D" id="2.60.40.10">
    <property type="entry name" value="Immunoglobulins"/>
    <property type="match status" value="1"/>
</dbReference>
<reference evidence="5" key="1">
    <citation type="submission" date="2017-10" db="EMBL/GenBank/DDBJ databases">
        <title>Rapid genome shrinkage in a self-fertile nematode reveals novel sperm competition proteins.</title>
        <authorList>
            <person name="Yin D."/>
            <person name="Schwarz E.M."/>
            <person name="Thomas C.G."/>
            <person name="Felde R.L."/>
            <person name="Korf I.F."/>
            <person name="Cutter A.D."/>
            <person name="Schartner C.M."/>
            <person name="Ralston E.J."/>
            <person name="Meyer B.J."/>
            <person name="Haag E.S."/>
        </authorList>
    </citation>
    <scope>NUCLEOTIDE SEQUENCE [LARGE SCALE GENOMIC DNA]</scope>
    <source>
        <strain evidence="5">JU1422</strain>
    </source>
</reference>
<dbReference type="STRING" id="1611254.A0A2G5VGI9"/>
<keyword evidence="1" id="KW-0963">Cytoplasm</keyword>
<organism evidence="4 5">
    <name type="scientific">Caenorhabditis nigoni</name>
    <dbReference type="NCBI Taxonomy" id="1611254"/>
    <lineage>
        <taxon>Eukaryota</taxon>
        <taxon>Metazoa</taxon>
        <taxon>Ecdysozoa</taxon>
        <taxon>Nematoda</taxon>
        <taxon>Chromadorea</taxon>
        <taxon>Rhabditida</taxon>
        <taxon>Rhabditina</taxon>
        <taxon>Rhabditomorpha</taxon>
        <taxon>Rhabditoidea</taxon>
        <taxon>Rhabditidae</taxon>
        <taxon>Peloderinae</taxon>
        <taxon>Caenorhabditis</taxon>
    </lineage>
</organism>
<dbReference type="PANTHER" id="PTHR21513">
    <property type="entry name" value="MAJOR SPERM PROTEIN"/>
    <property type="match status" value="1"/>
</dbReference>
<name>A0A2G5VGI9_9PELO</name>
<dbReference type="OrthoDB" id="5853038at2759"/>
<dbReference type="InterPro" id="IPR013783">
    <property type="entry name" value="Ig-like_fold"/>
</dbReference>
<evidence type="ECO:0000313" key="4">
    <source>
        <dbReference type="EMBL" id="PIC50888.1"/>
    </source>
</evidence>
<evidence type="ECO:0000259" key="3">
    <source>
        <dbReference type="PROSITE" id="PS50202"/>
    </source>
</evidence>